<dbReference type="GO" id="GO:0003677">
    <property type="term" value="F:DNA binding"/>
    <property type="evidence" value="ECO:0007669"/>
    <property type="project" value="UniProtKB-KW"/>
</dbReference>
<reference evidence="6" key="2">
    <citation type="submission" date="2023-05" db="EMBL/GenBank/DDBJ databases">
        <authorList>
            <person name="Schelkunov M.I."/>
        </authorList>
    </citation>
    <scope>NUCLEOTIDE SEQUENCE</scope>
    <source>
        <strain evidence="6">Hsosn_3</strain>
        <tissue evidence="6">Leaf</tissue>
    </source>
</reference>
<protein>
    <recommendedName>
        <fullName evidence="8">TF-B3 domain-containing protein</fullName>
    </recommendedName>
</protein>
<evidence type="ECO:0000256" key="2">
    <source>
        <dbReference type="ARBA" id="ARBA00023015"/>
    </source>
</evidence>
<evidence type="ECO:0000313" key="6">
    <source>
        <dbReference type="EMBL" id="KAK1370862.1"/>
    </source>
</evidence>
<evidence type="ECO:0000256" key="3">
    <source>
        <dbReference type="ARBA" id="ARBA00023125"/>
    </source>
</evidence>
<proteinExistence type="predicted"/>
<reference evidence="6" key="1">
    <citation type="submission" date="2023-02" db="EMBL/GenBank/DDBJ databases">
        <title>Genome of toxic invasive species Heracleum sosnowskyi carries increased number of genes despite the absence of recent whole-genome duplications.</title>
        <authorList>
            <person name="Schelkunov M."/>
            <person name="Shtratnikova V."/>
            <person name="Makarenko M."/>
            <person name="Klepikova A."/>
            <person name="Omelchenko D."/>
            <person name="Novikova G."/>
            <person name="Obukhova E."/>
            <person name="Bogdanov V."/>
            <person name="Penin A."/>
            <person name="Logacheva M."/>
        </authorList>
    </citation>
    <scope>NUCLEOTIDE SEQUENCE</scope>
    <source>
        <strain evidence="6">Hsosn_3</strain>
        <tissue evidence="6">Leaf</tissue>
    </source>
</reference>
<keyword evidence="7" id="KW-1185">Reference proteome</keyword>
<dbReference type="Proteomes" id="UP001237642">
    <property type="component" value="Unassembled WGS sequence"/>
</dbReference>
<dbReference type="SUPFAM" id="SSF101936">
    <property type="entry name" value="DNA-binding pseudobarrel domain"/>
    <property type="match status" value="2"/>
</dbReference>
<dbReference type="GO" id="GO:0005634">
    <property type="term" value="C:nucleus"/>
    <property type="evidence" value="ECO:0007669"/>
    <property type="project" value="UniProtKB-SubCell"/>
</dbReference>
<gene>
    <name evidence="6" type="ORF">POM88_036954</name>
</gene>
<keyword evidence="5" id="KW-0539">Nucleus</keyword>
<evidence type="ECO:0008006" key="8">
    <source>
        <dbReference type="Google" id="ProtNLM"/>
    </source>
</evidence>
<keyword evidence="3" id="KW-0238">DNA-binding</keyword>
<dbReference type="EMBL" id="JAUIZM010000008">
    <property type="protein sequence ID" value="KAK1370862.1"/>
    <property type="molecule type" value="Genomic_DNA"/>
</dbReference>
<evidence type="ECO:0000256" key="1">
    <source>
        <dbReference type="ARBA" id="ARBA00004123"/>
    </source>
</evidence>
<comment type="subcellular location">
    <subcellularLocation>
        <location evidence="1">Nucleus</location>
    </subcellularLocation>
</comment>
<name>A0AAD8MFF4_9APIA</name>
<sequence length="338" mass="39722">MSAVLVKKELNFITLNCASVYVCGSLNLPLYFSAKHGDDLPERIYLKLPCGSIWRGTFRRSNNYIEGLESMFKYYRLKPYQVVSFHCSGGSIIEIEIFNTYGIEKEYTLRDKPCEKPIFTRKAGGWVKDVYYLDCDFEVEKLETRFCYNAIKNGNSVYDLVISKDHLKRGLYHEVLSSNACHQLRLNETMTWLEIGFNFLKWKIKLRWKNGKVSFYKGPQHGKSLMKWLKVVSSETTISGELPFPRTLLQIYKPWRNGALITLVWGEHTFKVEVHRKKNNCRFGYGWDFFTSKLEVVEGQMLEFVYRDNYTFEVFVVTWIAVICGSRNHIFFLLACFW</sequence>
<dbReference type="Gene3D" id="2.40.330.10">
    <property type="entry name" value="DNA-binding pseudobarrel domain"/>
    <property type="match status" value="2"/>
</dbReference>
<keyword evidence="4" id="KW-0804">Transcription</keyword>
<evidence type="ECO:0000313" key="7">
    <source>
        <dbReference type="Proteomes" id="UP001237642"/>
    </source>
</evidence>
<accession>A0AAD8MFF4</accession>
<keyword evidence="2" id="KW-0805">Transcription regulation</keyword>
<organism evidence="6 7">
    <name type="scientific">Heracleum sosnowskyi</name>
    <dbReference type="NCBI Taxonomy" id="360622"/>
    <lineage>
        <taxon>Eukaryota</taxon>
        <taxon>Viridiplantae</taxon>
        <taxon>Streptophyta</taxon>
        <taxon>Embryophyta</taxon>
        <taxon>Tracheophyta</taxon>
        <taxon>Spermatophyta</taxon>
        <taxon>Magnoliopsida</taxon>
        <taxon>eudicotyledons</taxon>
        <taxon>Gunneridae</taxon>
        <taxon>Pentapetalae</taxon>
        <taxon>asterids</taxon>
        <taxon>campanulids</taxon>
        <taxon>Apiales</taxon>
        <taxon>Apiaceae</taxon>
        <taxon>Apioideae</taxon>
        <taxon>apioid superclade</taxon>
        <taxon>Tordylieae</taxon>
        <taxon>Tordyliinae</taxon>
        <taxon>Heracleum</taxon>
    </lineage>
</organism>
<evidence type="ECO:0000256" key="5">
    <source>
        <dbReference type="ARBA" id="ARBA00023242"/>
    </source>
</evidence>
<comment type="caution">
    <text evidence="6">The sequence shown here is derived from an EMBL/GenBank/DDBJ whole genome shotgun (WGS) entry which is preliminary data.</text>
</comment>
<dbReference type="InterPro" id="IPR015300">
    <property type="entry name" value="DNA-bd_pseudobarrel_sf"/>
</dbReference>
<dbReference type="AlphaFoldDB" id="A0AAD8MFF4"/>
<evidence type="ECO:0000256" key="4">
    <source>
        <dbReference type="ARBA" id="ARBA00023163"/>
    </source>
</evidence>